<gene>
    <name evidence="4" type="ORF">SADO_05260</name>
</gene>
<dbReference type="Pfam" id="PF05130">
    <property type="entry name" value="FlgN"/>
    <property type="match status" value="1"/>
</dbReference>
<evidence type="ECO:0000256" key="1">
    <source>
        <dbReference type="ARBA" id="ARBA00002397"/>
    </source>
</evidence>
<dbReference type="InterPro" id="IPR007809">
    <property type="entry name" value="FlgN-like"/>
</dbReference>
<dbReference type="Proteomes" id="UP001460888">
    <property type="component" value="Unassembled WGS sequence"/>
</dbReference>
<evidence type="ECO:0000256" key="2">
    <source>
        <dbReference type="ARBA" id="ARBA00007703"/>
    </source>
</evidence>
<dbReference type="InterPro" id="IPR036679">
    <property type="entry name" value="FlgN-like_sf"/>
</dbReference>
<evidence type="ECO:0000256" key="3">
    <source>
        <dbReference type="ARBA" id="ARBA00022795"/>
    </source>
</evidence>
<dbReference type="RefSeq" id="WP_353109833.1">
    <property type="nucleotide sequence ID" value="NZ_APND01000001.1"/>
</dbReference>
<sequence length="153" mass="16823">MTDAFVDNLQQHHDAVARFLELLEAEQAMLTDAPASIDALSQLTERKVAQANELEALDQRRRTLLEARGYTTDRSGAEQLAAACGCGDLWQALVERIEATRNQNRINGLVIGNRLDHTHRTLGFLQRATGQTLYGRNGRARSLGGKHSLSSGV</sequence>
<evidence type="ECO:0000313" key="5">
    <source>
        <dbReference type="Proteomes" id="UP001460888"/>
    </source>
</evidence>
<keyword evidence="5" id="KW-1185">Reference proteome</keyword>
<protein>
    <submittedName>
        <fullName evidence="4">Flagella synthesis protein</fullName>
    </submittedName>
</protein>
<comment type="function">
    <text evidence="1">Required for the efficient initiation of filament assembly.</text>
</comment>
<comment type="similarity">
    <text evidence="2">Belongs to the FlgN family.</text>
</comment>
<dbReference type="SUPFAM" id="SSF140566">
    <property type="entry name" value="FlgN-like"/>
    <property type="match status" value="1"/>
</dbReference>
<organism evidence="4 5">
    <name type="scientific">Salinisphaera dokdonensis CL-ES53</name>
    <dbReference type="NCBI Taxonomy" id="1304272"/>
    <lineage>
        <taxon>Bacteria</taxon>
        <taxon>Pseudomonadati</taxon>
        <taxon>Pseudomonadota</taxon>
        <taxon>Gammaproteobacteria</taxon>
        <taxon>Salinisphaerales</taxon>
        <taxon>Salinisphaeraceae</taxon>
        <taxon>Salinisphaera</taxon>
    </lineage>
</organism>
<proteinExistence type="inferred from homology"/>
<name>A0ABV2AYB7_9GAMM</name>
<keyword evidence="4" id="KW-0966">Cell projection</keyword>
<keyword evidence="4" id="KW-0282">Flagellum</keyword>
<comment type="caution">
    <text evidence="4">The sequence shown here is derived from an EMBL/GenBank/DDBJ whole genome shotgun (WGS) entry which is preliminary data.</text>
</comment>
<evidence type="ECO:0000313" key="4">
    <source>
        <dbReference type="EMBL" id="MES1928641.1"/>
    </source>
</evidence>
<dbReference type="Gene3D" id="1.20.58.300">
    <property type="entry name" value="FlgN-like"/>
    <property type="match status" value="1"/>
</dbReference>
<dbReference type="EMBL" id="APND01000001">
    <property type="protein sequence ID" value="MES1928641.1"/>
    <property type="molecule type" value="Genomic_DNA"/>
</dbReference>
<reference evidence="4 5" key="1">
    <citation type="submission" date="2013-03" db="EMBL/GenBank/DDBJ databases">
        <title>Salinisphaera dokdonensis CL-ES53 Genome Sequencing.</title>
        <authorList>
            <person name="Li C."/>
            <person name="Lai Q."/>
            <person name="Shao Z."/>
        </authorList>
    </citation>
    <scope>NUCLEOTIDE SEQUENCE [LARGE SCALE GENOMIC DNA]</scope>
    <source>
        <strain evidence="4 5">CL-ES53</strain>
    </source>
</reference>
<accession>A0ABV2AYB7</accession>
<keyword evidence="4" id="KW-0969">Cilium</keyword>
<keyword evidence="3" id="KW-1005">Bacterial flagellum biogenesis</keyword>